<dbReference type="EMBL" id="JBGFUD010000729">
    <property type="protein sequence ID" value="MFH4975125.1"/>
    <property type="molecule type" value="Genomic_DNA"/>
</dbReference>
<keyword evidence="2" id="KW-1185">Reference proteome</keyword>
<reference evidence="1 2" key="1">
    <citation type="submission" date="2024-08" db="EMBL/GenBank/DDBJ databases">
        <title>Gnathostoma spinigerum genome.</title>
        <authorList>
            <person name="Gonzalez-Bertolin B."/>
            <person name="Monzon S."/>
            <person name="Zaballos A."/>
            <person name="Jimenez P."/>
            <person name="Dekumyoy P."/>
            <person name="Varona S."/>
            <person name="Cuesta I."/>
            <person name="Sumanam S."/>
            <person name="Adisakwattana P."/>
            <person name="Gasser R.B."/>
            <person name="Hernandez-Gonzalez A."/>
            <person name="Young N.D."/>
            <person name="Perteguer M.J."/>
        </authorList>
    </citation>
    <scope>NUCLEOTIDE SEQUENCE [LARGE SCALE GENOMIC DNA]</scope>
    <source>
        <strain evidence="1">AL3</strain>
        <tissue evidence="1">Liver</tissue>
    </source>
</reference>
<evidence type="ECO:0000313" key="2">
    <source>
        <dbReference type="Proteomes" id="UP001608902"/>
    </source>
</evidence>
<comment type="caution">
    <text evidence="1">The sequence shown here is derived from an EMBL/GenBank/DDBJ whole genome shotgun (WGS) entry which is preliminary data.</text>
</comment>
<sequence>MDSESTESAEVILSRSASKAYRNADAVVVHMDFFFVLNFRVGRPIVYPVRSDNNLLSHGETLRNYLMPGSPIKPQSALHITSSYYDPLIADLLHIAGLGWCLPNSVIKFGAFDS</sequence>
<organism evidence="1 2">
    <name type="scientific">Gnathostoma spinigerum</name>
    <dbReference type="NCBI Taxonomy" id="75299"/>
    <lineage>
        <taxon>Eukaryota</taxon>
        <taxon>Metazoa</taxon>
        <taxon>Ecdysozoa</taxon>
        <taxon>Nematoda</taxon>
        <taxon>Chromadorea</taxon>
        <taxon>Rhabditida</taxon>
        <taxon>Spirurina</taxon>
        <taxon>Gnathostomatomorpha</taxon>
        <taxon>Gnathostomatoidea</taxon>
        <taxon>Gnathostomatidae</taxon>
        <taxon>Gnathostoma</taxon>
    </lineage>
</organism>
<name>A0ABD6E554_9BILA</name>
<evidence type="ECO:0000313" key="1">
    <source>
        <dbReference type="EMBL" id="MFH4975125.1"/>
    </source>
</evidence>
<dbReference type="Proteomes" id="UP001608902">
    <property type="component" value="Unassembled WGS sequence"/>
</dbReference>
<proteinExistence type="predicted"/>
<protein>
    <submittedName>
        <fullName evidence="1">Uncharacterized protein</fullName>
    </submittedName>
</protein>
<dbReference type="AlphaFoldDB" id="A0ABD6E554"/>
<gene>
    <name evidence="1" type="ORF">AB6A40_001834</name>
</gene>
<accession>A0ABD6E554</accession>